<dbReference type="PANTHER" id="PTHR43802">
    <property type="entry name" value="ENOYL-COA HYDRATASE"/>
    <property type="match status" value="1"/>
</dbReference>
<keyword evidence="3" id="KW-1185">Reference proteome</keyword>
<name>A0ABW1J1P4_9PSEU</name>
<dbReference type="Pfam" id="PF00378">
    <property type="entry name" value="ECH_1"/>
    <property type="match status" value="1"/>
</dbReference>
<evidence type="ECO:0000313" key="2">
    <source>
        <dbReference type="EMBL" id="MFC5994387.1"/>
    </source>
</evidence>
<dbReference type="SUPFAM" id="SSF52096">
    <property type="entry name" value="ClpP/crotonase"/>
    <property type="match status" value="1"/>
</dbReference>
<evidence type="ECO:0000313" key="3">
    <source>
        <dbReference type="Proteomes" id="UP001596302"/>
    </source>
</evidence>
<dbReference type="Proteomes" id="UP001596302">
    <property type="component" value="Unassembled WGS sequence"/>
</dbReference>
<dbReference type="InterPro" id="IPR029045">
    <property type="entry name" value="ClpP/crotonase-like_dom_sf"/>
</dbReference>
<reference evidence="3" key="1">
    <citation type="journal article" date="2019" name="Int. J. Syst. Evol. Microbiol.">
        <title>The Global Catalogue of Microorganisms (GCM) 10K type strain sequencing project: providing services to taxonomists for standard genome sequencing and annotation.</title>
        <authorList>
            <consortium name="The Broad Institute Genomics Platform"/>
            <consortium name="The Broad Institute Genome Sequencing Center for Infectious Disease"/>
            <person name="Wu L."/>
            <person name="Ma J."/>
        </authorList>
    </citation>
    <scope>NUCLEOTIDE SEQUENCE [LARGE SCALE GENOMIC DNA]</scope>
    <source>
        <strain evidence="3">CCM 8391</strain>
    </source>
</reference>
<dbReference type="EMBL" id="JBHSQW010000018">
    <property type="protein sequence ID" value="MFC5994387.1"/>
    <property type="molecule type" value="Genomic_DNA"/>
</dbReference>
<evidence type="ECO:0000256" key="1">
    <source>
        <dbReference type="ARBA" id="ARBA00005254"/>
    </source>
</evidence>
<dbReference type="RefSeq" id="WP_379584420.1">
    <property type="nucleotide sequence ID" value="NZ_JBHSQW010000018.1"/>
</dbReference>
<dbReference type="PANTHER" id="PTHR43802:SF1">
    <property type="entry name" value="IP11341P-RELATED"/>
    <property type="match status" value="1"/>
</dbReference>
<gene>
    <name evidence="2" type="ORF">ACFQE5_09210</name>
</gene>
<comment type="caution">
    <text evidence="2">The sequence shown here is derived from an EMBL/GenBank/DDBJ whole genome shotgun (WGS) entry which is preliminary data.</text>
</comment>
<proteinExistence type="inferred from homology"/>
<sequence length="256" mass="27468">MERVVTPGYPDARDCLLRTDTDDGIAVLTLNRPAVHNALSLELRNRLREEFDRLIQDRTVTAVVVTGAGNSFCAGLDLNEITTHGGVLRADVDEPQRVPLVPDLGVPVIAAVNGPAITGGWELALGCSFIVASTTARFRDTHAQIGLLPGAGMSVGLSRRAGPAAGLAISLTGREVDAAEALRLGLVEYVVEPEAVLDTALEFARSAARLDGPLVRRLVDLYRYHAEAPGYASWIIEHAESRRWLIGRGPVVQVRP</sequence>
<accession>A0ABW1J1P4</accession>
<protein>
    <submittedName>
        <fullName evidence="2">Enoyl-CoA hydratase-related protein</fullName>
    </submittedName>
</protein>
<comment type="similarity">
    <text evidence="1">Belongs to the enoyl-CoA hydratase/isomerase family.</text>
</comment>
<organism evidence="2 3">
    <name type="scientific">Pseudonocardia hispaniensis</name>
    <dbReference type="NCBI Taxonomy" id="904933"/>
    <lineage>
        <taxon>Bacteria</taxon>
        <taxon>Bacillati</taxon>
        <taxon>Actinomycetota</taxon>
        <taxon>Actinomycetes</taxon>
        <taxon>Pseudonocardiales</taxon>
        <taxon>Pseudonocardiaceae</taxon>
        <taxon>Pseudonocardia</taxon>
    </lineage>
</organism>
<dbReference type="CDD" id="cd06558">
    <property type="entry name" value="crotonase-like"/>
    <property type="match status" value="1"/>
</dbReference>
<dbReference type="Gene3D" id="3.90.226.10">
    <property type="entry name" value="2-enoyl-CoA Hydratase, Chain A, domain 1"/>
    <property type="match status" value="1"/>
</dbReference>
<dbReference type="InterPro" id="IPR001753">
    <property type="entry name" value="Enoyl-CoA_hydra/iso"/>
</dbReference>